<evidence type="ECO:0000313" key="1">
    <source>
        <dbReference type="EMBL" id="KAJ7025309.1"/>
    </source>
</evidence>
<dbReference type="EMBL" id="JARJCM010000095">
    <property type="protein sequence ID" value="KAJ7029955.1"/>
    <property type="molecule type" value="Genomic_DNA"/>
</dbReference>
<comment type="caution">
    <text evidence="2">The sequence shown here is derived from an EMBL/GenBank/DDBJ whole genome shotgun (WGS) entry which is preliminary data.</text>
</comment>
<reference evidence="2" key="1">
    <citation type="submission" date="2023-03" db="EMBL/GenBank/DDBJ databases">
        <title>Massive genome expansion in bonnet fungi (Mycena s.s.) driven by repeated elements and novel gene families across ecological guilds.</title>
        <authorList>
            <consortium name="Lawrence Berkeley National Laboratory"/>
            <person name="Harder C.B."/>
            <person name="Miyauchi S."/>
            <person name="Viragh M."/>
            <person name="Kuo A."/>
            <person name="Thoen E."/>
            <person name="Andreopoulos B."/>
            <person name="Lu D."/>
            <person name="Skrede I."/>
            <person name="Drula E."/>
            <person name="Henrissat B."/>
            <person name="Morin E."/>
            <person name="Kohler A."/>
            <person name="Barry K."/>
            <person name="LaButti K."/>
            <person name="Morin E."/>
            <person name="Salamov A."/>
            <person name="Lipzen A."/>
            <person name="Mereny Z."/>
            <person name="Hegedus B."/>
            <person name="Baldrian P."/>
            <person name="Stursova M."/>
            <person name="Weitz H."/>
            <person name="Taylor A."/>
            <person name="Grigoriev I.V."/>
            <person name="Nagy L.G."/>
            <person name="Martin F."/>
            <person name="Kauserud H."/>
        </authorList>
    </citation>
    <scope>NUCLEOTIDE SEQUENCE</scope>
    <source>
        <strain evidence="2">CBHHK200</strain>
    </source>
</reference>
<name>A0AAD6SM25_9AGAR</name>
<gene>
    <name evidence="2" type="ORF">C8F04DRAFT_962112</name>
    <name evidence="1" type="ORF">C8F04DRAFT_968011</name>
</gene>
<keyword evidence="3" id="KW-1185">Reference proteome</keyword>
<evidence type="ECO:0000313" key="3">
    <source>
        <dbReference type="Proteomes" id="UP001218188"/>
    </source>
</evidence>
<organism evidence="2 3">
    <name type="scientific">Mycena alexandri</name>
    <dbReference type="NCBI Taxonomy" id="1745969"/>
    <lineage>
        <taxon>Eukaryota</taxon>
        <taxon>Fungi</taxon>
        <taxon>Dikarya</taxon>
        <taxon>Basidiomycota</taxon>
        <taxon>Agaricomycotina</taxon>
        <taxon>Agaricomycetes</taxon>
        <taxon>Agaricomycetidae</taxon>
        <taxon>Agaricales</taxon>
        <taxon>Marasmiineae</taxon>
        <taxon>Mycenaceae</taxon>
        <taxon>Mycena</taxon>
    </lineage>
</organism>
<dbReference type="Proteomes" id="UP001218188">
    <property type="component" value="Unassembled WGS sequence"/>
</dbReference>
<evidence type="ECO:0000313" key="2">
    <source>
        <dbReference type="EMBL" id="KAJ7029955.1"/>
    </source>
</evidence>
<sequence>MAPRAWSEANQIIEATLANDSGLRLPFHIPYQRPGQPTAFSQVDYRFTTDGVPRRERNALPSSFSALTSLGDYHSTEGELILWEDQIVLNFPSGSTFLLPKWMSYSFTAVESPGYQMVMVQSCDGELSDYVANDCRATLCGEAETDLTSLQLKAHAAAEKYSTLGEFDMQYRSL</sequence>
<proteinExistence type="predicted"/>
<dbReference type="AlphaFoldDB" id="A0AAD6SM25"/>
<protein>
    <submittedName>
        <fullName evidence="2">Uncharacterized protein</fullName>
    </submittedName>
</protein>
<dbReference type="EMBL" id="JARJCM010000155">
    <property type="protein sequence ID" value="KAJ7025309.1"/>
    <property type="molecule type" value="Genomic_DNA"/>
</dbReference>
<accession>A0AAD6SM25</accession>